<evidence type="ECO:0000313" key="4">
    <source>
        <dbReference type="Proteomes" id="UP000199283"/>
    </source>
</evidence>
<dbReference type="OrthoDB" id="7744610at2"/>
<keyword evidence="2" id="KW-0732">Signal</keyword>
<accession>A0A1H7J9C1</accession>
<name>A0A1H7J9C1_9RHOB</name>
<protein>
    <submittedName>
        <fullName evidence="3">Uncharacterized protein</fullName>
    </submittedName>
</protein>
<dbReference type="AlphaFoldDB" id="A0A1H7J9C1"/>
<feature type="chain" id="PRO_5011553726" evidence="2">
    <location>
        <begin position="22"/>
        <end position="111"/>
    </location>
</feature>
<organism evidence="3 4">
    <name type="scientific">Jannaschia helgolandensis</name>
    <dbReference type="NCBI Taxonomy" id="188906"/>
    <lineage>
        <taxon>Bacteria</taxon>
        <taxon>Pseudomonadati</taxon>
        <taxon>Pseudomonadota</taxon>
        <taxon>Alphaproteobacteria</taxon>
        <taxon>Rhodobacterales</taxon>
        <taxon>Roseobacteraceae</taxon>
        <taxon>Jannaschia</taxon>
    </lineage>
</organism>
<evidence type="ECO:0000256" key="1">
    <source>
        <dbReference type="SAM" id="MobiDB-lite"/>
    </source>
</evidence>
<dbReference type="Proteomes" id="UP000199283">
    <property type="component" value="Unassembled WGS sequence"/>
</dbReference>
<dbReference type="EMBL" id="FNZQ01000001">
    <property type="protein sequence ID" value="SEK71228.1"/>
    <property type="molecule type" value="Genomic_DNA"/>
</dbReference>
<proteinExistence type="predicted"/>
<feature type="region of interest" description="Disordered" evidence="1">
    <location>
        <begin position="90"/>
        <end position="111"/>
    </location>
</feature>
<sequence>MKTLTAALTVAALLPASAAFAHQGHGYKVRHATQQVQPLKVRVSCQRFFSDEVIWDRPNGVFVDDLRAAGYNPSDSQSIATSVCRDERLVDNPEGLGDKMREILASNPPRR</sequence>
<evidence type="ECO:0000313" key="3">
    <source>
        <dbReference type="EMBL" id="SEK71228.1"/>
    </source>
</evidence>
<feature type="compositionally biased region" description="Basic and acidic residues" evidence="1">
    <location>
        <begin position="90"/>
        <end position="102"/>
    </location>
</feature>
<keyword evidence="4" id="KW-1185">Reference proteome</keyword>
<dbReference type="RefSeq" id="WP_092760793.1">
    <property type="nucleotide sequence ID" value="NZ_CAXBJT010000013.1"/>
</dbReference>
<reference evidence="3 4" key="1">
    <citation type="submission" date="2016-10" db="EMBL/GenBank/DDBJ databases">
        <authorList>
            <person name="de Groot N.N."/>
        </authorList>
    </citation>
    <scope>NUCLEOTIDE SEQUENCE [LARGE SCALE GENOMIC DNA]</scope>
    <source>
        <strain evidence="3 4">DSM 14858</strain>
    </source>
</reference>
<feature type="signal peptide" evidence="2">
    <location>
        <begin position="1"/>
        <end position="21"/>
    </location>
</feature>
<evidence type="ECO:0000256" key="2">
    <source>
        <dbReference type="SAM" id="SignalP"/>
    </source>
</evidence>
<gene>
    <name evidence="3" type="ORF">SAMN04488526_1300</name>
</gene>